<accession>A0ACB7RL94</accession>
<dbReference type="EMBL" id="CM023489">
    <property type="protein sequence ID" value="KAH6923243.1"/>
    <property type="molecule type" value="Genomic_DNA"/>
</dbReference>
<dbReference type="Proteomes" id="UP000821845">
    <property type="component" value="Chromosome 9"/>
</dbReference>
<gene>
    <name evidence="1" type="ORF">HPB50_025456</name>
</gene>
<proteinExistence type="predicted"/>
<protein>
    <submittedName>
        <fullName evidence="1">Uncharacterized protein</fullName>
    </submittedName>
</protein>
<name>A0ACB7RL94_HYAAI</name>
<evidence type="ECO:0000313" key="1">
    <source>
        <dbReference type="EMBL" id="KAH6923243.1"/>
    </source>
</evidence>
<organism evidence="1 2">
    <name type="scientific">Hyalomma asiaticum</name>
    <name type="common">Tick</name>
    <dbReference type="NCBI Taxonomy" id="266040"/>
    <lineage>
        <taxon>Eukaryota</taxon>
        <taxon>Metazoa</taxon>
        <taxon>Ecdysozoa</taxon>
        <taxon>Arthropoda</taxon>
        <taxon>Chelicerata</taxon>
        <taxon>Arachnida</taxon>
        <taxon>Acari</taxon>
        <taxon>Parasitiformes</taxon>
        <taxon>Ixodida</taxon>
        <taxon>Ixodoidea</taxon>
        <taxon>Ixodidae</taxon>
        <taxon>Hyalomminae</taxon>
        <taxon>Hyalomma</taxon>
    </lineage>
</organism>
<comment type="caution">
    <text evidence="1">The sequence shown here is derived from an EMBL/GenBank/DDBJ whole genome shotgun (WGS) entry which is preliminary data.</text>
</comment>
<keyword evidence="2" id="KW-1185">Reference proteome</keyword>
<sequence>MILNREPVKLSFLQQLHVFPRVCTSVTLSGNDLRAFVVVVEDATPSQRRLVPTSTRTQLTAECHPPPSQPKCL</sequence>
<reference evidence="1" key="1">
    <citation type="submission" date="2020-05" db="EMBL/GenBank/DDBJ databases">
        <title>Large-scale comparative analyses of tick genomes elucidate their genetic diversity and vector capacities.</title>
        <authorList>
            <person name="Jia N."/>
            <person name="Wang J."/>
            <person name="Shi W."/>
            <person name="Du L."/>
            <person name="Sun Y."/>
            <person name="Zhan W."/>
            <person name="Jiang J."/>
            <person name="Wang Q."/>
            <person name="Zhang B."/>
            <person name="Ji P."/>
            <person name="Sakyi L.B."/>
            <person name="Cui X."/>
            <person name="Yuan T."/>
            <person name="Jiang B."/>
            <person name="Yang W."/>
            <person name="Lam T.T.-Y."/>
            <person name="Chang Q."/>
            <person name="Ding S."/>
            <person name="Wang X."/>
            <person name="Zhu J."/>
            <person name="Ruan X."/>
            <person name="Zhao L."/>
            <person name="Wei J."/>
            <person name="Que T."/>
            <person name="Du C."/>
            <person name="Cheng J."/>
            <person name="Dai P."/>
            <person name="Han X."/>
            <person name="Huang E."/>
            <person name="Gao Y."/>
            <person name="Liu J."/>
            <person name="Shao H."/>
            <person name="Ye R."/>
            <person name="Li L."/>
            <person name="Wei W."/>
            <person name="Wang X."/>
            <person name="Wang C."/>
            <person name="Yang T."/>
            <person name="Huo Q."/>
            <person name="Li W."/>
            <person name="Guo W."/>
            <person name="Chen H."/>
            <person name="Zhou L."/>
            <person name="Ni X."/>
            <person name="Tian J."/>
            <person name="Zhou Y."/>
            <person name="Sheng Y."/>
            <person name="Liu T."/>
            <person name="Pan Y."/>
            <person name="Xia L."/>
            <person name="Li J."/>
            <person name="Zhao F."/>
            <person name="Cao W."/>
        </authorList>
    </citation>
    <scope>NUCLEOTIDE SEQUENCE</scope>
    <source>
        <strain evidence="1">Hyas-2018</strain>
    </source>
</reference>
<evidence type="ECO:0000313" key="2">
    <source>
        <dbReference type="Proteomes" id="UP000821845"/>
    </source>
</evidence>